<dbReference type="GO" id="GO:0003677">
    <property type="term" value="F:DNA binding"/>
    <property type="evidence" value="ECO:0007669"/>
    <property type="project" value="UniProtKB-KW"/>
</dbReference>
<dbReference type="STRING" id="411473.RUMCAL_00318"/>
<dbReference type="RefSeq" id="WP_021681923.1">
    <property type="nucleotide sequence ID" value="NZ_KI260389.1"/>
</dbReference>
<gene>
    <name evidence="3" type="ORF">RUMCAL_00318</name>
</gene>
<keyword evidence="1 3" id="KW-0238">DNA-binding</keyword>
<dbReference type="Pfam" id="PF01381">
    <property type="entry name" value="HTH_3"/>
    <property type="match status" value="1"/>
</dbReference>
<evidence type="ECO:0000256" key="1">
    <source>
        <dbReference type="ARBA" id="ARBA00023125"/>
    </source>
</evidence>
<organism evidence="3 4">
    <name type="scientific">Ruminococcus callidus ATCC 27760</name>
    <dbReference type="NCBI Taxonomy" id="411473"/>
    <lineage>
        <taxon>Bacteria</taxon>
        <taxon>Bacillati</taxon>
        <taxon>Bacillota</taxon>
        <taxon>Clostridia</taxon>
        <taxon>Eubacteriales</taxon>
        <taxon>Oscillospiraceae</taxon>
        <taxon>Ruminococcus</taxon>
    </lineage>
</organism>
<evidence type="ECO:0000313" key="4">
    <source>
        <dbReference type="Proteomes" id="UP000016662"/>
    </source>
</evidence>
<comment type="caution">
    <text evidence="3">The sequence shown here is derived from an EMBL/GenBank/DDBJ whole genome shotgun (WGS) entry which is preliminary data.</text>
</comment>
<dbReference type="InterPro" id="IPR001387">
    <property type="entry name" value="Cro/C1-type_HTH"/>
</dbReference>
<reference evidence="3 4" key="1">
    <citation type="submission" date="2013-07" db="EMBL/GenBank/DDBJ databases">
        <authorList>
            <person name="Weinstock G."/>
            <person name="Sodergren E."/>
            <person name="Wylie T."/>
            <person name="Fulton L."/>
            <person name="Fulton R."/>
            <person name="Fronick C."/>
            <person name="O'Laughlin M."/>
            <person name="Godfrey J."/>
            <person name="Miner T."/>
            <person name="Herter B."/>
            <person name="Appelbaum E."/>
            <person name="Cordes M."/>
            <person name="Lek S."/>
            <person name="Wollam A."/>
            <person name="Pepin K.H."/>
            <person name="Palsikar V.B."/>
            <person name="Mitreva M."/>
            <person name="Wilson R.K."/>
        </authorList>
    </citation>
    <scope>NUCLEOTIDE SEQUENCE [LARGE SCALE GENOMIC DNA]</scope>
    <source>
        <strain evidence="3 4">ATCC 27760</strain>
    </source>
</reference>
<sequence length="112" mass="12675">MSFTSKIRDLRKARGITQQQAAELFGVSWSAYQKYERENNSVMPSLGVIIKMANEFHVSLDYLLGLSECKTHDDTANTIKMLYEKLLSGLSSIPEPEKLDKLKAMCDLLDSK</sequence>
<keyword evidence="4" id="KW-1185">Reference proteome</keyword>
<evidence type="ECO:0000259" key="2">
    <source>
        <dbReference type="PROSITE" id="PS50943"/>
    </source>
</evidence>
<dbReference type="AlphaFoldDB" id="U2KFE1"/>
<protein>
    <submittedName>
        <fullName evidence="3">DNA-binding helix-turn-helix protein</fullName>
    </submittedName>
</protein>
<name>U2KFE1_9FIRM</name>
<dbReference type="Proteomes" id="UP000016662">
    <property type="component" value="Unassembled WGS sequence"/>
</dbReference>
<dbReference type="PROSITE" id="PS50943">
    <property type="entry name" value="HTH_CROC1"/>
    <property type="match status" value="1"/>
</dbReference>
<dbReference type="EMBL" id="AWVF01000031">
    <property type="protein sequence ID" value="ERJ97246.1"/>
    <property type="molecule type" value="Genomic_DNA"/>
</dbReference>
<dbReference type="OrthoDB" id="2084861at2"/>
<dbReference type="PANTHER" id="PTHR46558:SF11">
    <property type="entry name" value="HTH-TYPE TRANSCRIPTIONAL REGULATOR XRE"/>
    <property type="match status" value="1"/>
</dbReference>
<dbReference type="SMART" id="SM00530">
    <property type="entry name" value="HTH_XRE"/>
    <property type="match status" value="1"/>
</dbReference>
<dbReference type="eggNOG" id="COG1396">
    <property type="taxonomic scope" value="Bacteria"/>
</dbReference>
<dbReference type="Gene3D" id="1.10.260.40">
    <property type="entry name" value="lambda repressor-like DNA-binding domains"/>
    <property type="match status" value="1"/>
</dbReference>
<dbReference type="PANTHER" id="PTHR46558">
    <property type="entry name" value="TRACRIPTIONAL REGULATORY PROTEIN-RELATED-RELATED"/>
    <property type="match status" value="1"/>
</dbReference>
<accession>U2KFE1</accession>
<feature type="domain" description="HTH cro/C1-type" evidence="2">
    <location>
        <begin position="7"/>
        <end position="63"/>
    </location>
</feature>
<dbReference type="SUPFAM" id="SSF47413">
    <property type="entry name" value="lambda repressor-like DNA-binding domains"/>
    <property type="match status" value="1"/>
</dbReference>
<dbReference type="InterPro" id="IPR010982">
    <property type="entry name" value="Lambda_DNA-bd_dom_sf"/>
</dbReference>
<dbReference type="HOGENOM" id="CLU_066192_4_2_9"/>
<dbReference type="CDD" id="cd00093">
    <property type="entry name" value="HTH_XRE"/>
    <property type="match status" value="1"/>
</dbReference>
<evidence type="ECO:0000313" key="3">
    <source>
        <dbReference type="EMBL" id="ERJ97246.1"/>
    </source>
</evidence>
<proteinExistence type="predicted"/>